<sequence>MLQSTAGHGLHWSQTVGEALAELVHMGQMEDQAVLAVLHAASRRPIEEGTRKRCFAAFSSFVQRLGFLGSLNLGKRFLSIVKELLPKLLPMAVANTVGKPSDASSDLHAAGLDMLAEALLLPAPRSSDPRDRHGYYTGLLDDGTDPDWWPILEYDPEALNPRNCVPVDDAAWPSLPLGQPLPSRSKSSGAQDEPSGATNGTASIKKKKKEKEEPELDDDQLLEQAITQNRLAAAANPAPSAPQAPPQAKRKQKIVDKQREKQQQQQAQQAKEINDKMAQQREAALWLSKIQRPLPSAALEASKLAGKASLRDHFSQKRQLGLAGLGPMGVPSPSGAQATTTSSGVSTGQGPLSRGVPRAGAMTVLQQKRKILAVYDAMMSRGGDPSKVERELQLANDMGIRLHTGYTMIEHCQRMREEASRKQTINAAQRMGHLERNPLIPDLPGARTPYHPPWVNSRLAPLTAKMGDADSSPTSSHQHNASALGGLPGGFPRGFSDGLFMGLRQHQTGHERMRIEHEAQEICRELSKTGDLDDSRDLRWLEDPHQKQRIQRDLAADAAGSGGGGVHPADPLPTERPHGGWGSWLPAKHTDSRPRKGRPASFGSRPSTEEALLETISKSRMGMPGQLQSKGDTAAQTAMKMASFLSELDPATHAAPKDQHESPSDRTAWEDSQLDQLSRLIPQPSDIDVLLAIDDVPKEHGKGLAQFKQLQQHSEALEASRSLICPRQPHSGRAHGSEATAGCASRLNSAKQQTLGEQDHAGIEGMLHSAGTRSLSQIMEDTAVGDAENKRQDQPQEVAELKHGAPPGPSARLCGAVQGFGADLTSRPSRKNRRSALDSDSSEEEPSDDTQSPVLADGSYKAYAPASASQQDGLPGSASQFAKGPSSDPASSQDPDANALSAGSHPRTVPIAKLRDLLPETALLSESASAAKQSMALEDASFARSASTWLHKILRAHATQDDSSWLQDIGEQNLQLPTLMGPIIAIFRVWVVEVAKQRCHHARLLTDLVEIGDAMAQMVADDLLPDVSAVAVMQGAAVSRPDGAARICGFACFSAFFVRLDLLGRSTFGADVLAAVIRLLPKVLPEGCTDVQSHQAAMSAFLHDARLGALARALALPEPPLERPRDPSGYYTGLLDDGTDPDYWPILEYDPAALSPRTGPPCSGQGPGPLLANGAGGESATADATAHAELEPEASVVPEGGAFLDAGDLEAPFEVQRGRRGRAAAKSSSCSPAKGSSYSPDAYEVTSEAKDGGAADGQN</sequence>
<reference evidence="2 3" key="1">
    <citation type="journal article" date="2024" name="Nat. Commun.">
        <title>Phylogenomics reveals the evolutionary origins of lichenization in chlorophyte algae.</title>
        <authorList>
            <person name="Puginier C."/>
            <person name="Libourel C."/>
            <person name="Otte J."/>
            <person name="Skaloud P."/>
            <person name="Haon M."/>
            <person name="Grisel S."/>
            <person name="Petersen M."/>
            <person name="Berrin J.G."/>
            <person name="Delaux P.M."/>
            <person name="Dal Grande F."/>
            <person name="Keller J."/>
        </authorList>
    </citation>
    <scope>NUCLEOTIDE SEQUENCE [LARGE SCALE GENOMIC DNA]</scope>
    <source>
        <strain evidence="2 3">SAG 2523</strain>
    </source>
</reference>
<dbReference type="Proteomes" id="UP001485043">
    <property type="component" value="Unassembled WGS sequence"/>
</dbReference>
<feature type="region of interest" description="Disordered" evidence="1">
    <location>
        <begin position="170"/>
        <end position="218"/>
    </location>
</feature>
<feature type="non-terminal residue" evidence="2">
    <location>
        <position position="1259"/>
    </location>
</feature>
<protein>
    <submittedName>
        <fullName evidence="2">Uncharacterized protein</fullName>
    </submittedName>
</protein>
<feature type="compositionally biased region" description="Polar residues" evidence="1">
    <location>
        <begin position="746"/>
        <end position="755"/>
    </location>
</feature>
<feature type="region of interest" description="Disordered" evidence="1">
    <location>
        <begin position="1155"/>
        <end position="1193"/>
    </location>
</feature>
<organism evidence="2 3">
    <name type="scientific">Apatococcus fuscideae</name>
    <dbReference type="NCBI Taxonomy" id="2026836"/>
    <lineage>
        <taxon>Eukaryota</taxon>
        <taxon>Viridiplantae</taxon>
        <taxon>Chlorophyta</taxon>
        <taxon>core chlorophytes</taxon>
        <taxon>Trebouxiophyceae</taxon>
        <taxon>Chlorellales</taxon>
        <taxon>Chlorellaceae</taxon>
        <taxon>Apatococcus</taxon>
    </lineage>
</organism>
<feature type="region of interest" description="Disordered" evidence="1">
    <location>
        <begin position="1214"/>
        <end position="1259"/>
    </location>
</feature>
<feature type="region of interest" description="Disordered" evidence="1">
    <location>
        <begin position="786"/>
        <end position="906"/>
    </location>
</feature>
<feature type="region of interest" description="Disordered" evidence="1">
    <location>
        <begin position="323"/>
        <end position="356"/>
    </location>
</feature>
<feature type="region of interest" description="Disordered" evidence="1">
    <location>
        <begin position="726"/>
        <end position="755"/>
    </location>
</feature>
<feature type="region of interest" description="Disordered" evidence="1">
    <location>
        <begin position="651"/>
        <end position="671"/>
    </location>
</feature>
<evidence type="ECO:0000313" key="3">
    <source>
        <dbReference type="Proteomes" id="UP001485043"/>
    </source>
</evidence>
<dbReference type="AlphaFoldDB" id="A0AAW1RTH0"/>
<feature type="compositionally biased region" description="Basic and acidic residues" evidence="1">
    <location>
        <begin position="253"/>
        <end position="262"/>
    </location>
</feature>
<feature type="compositionally biased region" description="Basic and acidic residues" evidence="1">
    <location>
        <begin position="655"/>
        <end position="669"/>
    </location>
</feature>
<feature type="region of interest" description="Disordered" evidence="1">
    <location>
        <begin position="233"/>
        <end position="276"/>
    </location>
</feature>
<feature type="compositionally biased region" description="Low complexity" evidence="1">
    <location>
        <begin position="885"/>
        <end position="899"/>
    </location>
</feature>
<feature type="compositionally biased region" description="Polar residues" evidence="1">
    <location>
        <begin position="182"/>
        <end position="202"/>
    </location>
</feature>
<feature type="region of interest" description="Disordered" evidence="1">
    <location>
        <begin position="617"/>
        <end position="636"/>
    </location>
</feature>
<feature type="compositionally biased region" description="Basic and acidic residues" evidence="1">
    <location>
        <begin position="787"/>
        <end position="803"/>
    </location>
</feature>
<accession>A0AAW1RTH0</accession>
<feature type="compositionally biased region" description="Polar residues" evidence="1">
    <location>
        <begin position="626"/>
        <end position="636"/>
    </location>
</feature>
<feature type="region of interest" description="Disordered" evidence="1">
    <location>
        <begin position="542"/>
        <end position="609"/>
    </location>
</feature>
<keyword evidence="3" id="KW-1185">Reference proteome</keyword>
<evidence type="ECO:0000256" key="1">
    <source>
        <dbReference type="SAM" id="MobiDB-lite"/>
    </source>
</evidence>
<name>A0AAW1RTH0_9CHLO</name>
<feature type="compositionally biased region" description="Basic and acidic residues" evidence="1">
    <location>
        <begin position="542"/>
        <end position="555"/>
    </location>
</feature>
<evidence type="ECO:0000313" key="2">
    <source>
        <dbReference type="EMBL" id="KAK9837209.1"/>
    </source>
</evidence>
<proteinExistence type="predicted"/>
<feature type="compositionally biased region" description="Low complexity" evidence="1">
    <location>
        <begin position="1224"/>
        <end position="1240"/>
    </location>
</feature>
<gene>
    <name evidence="2" type="ORF">WJX84_000079</name>
</gene>
<comment type="caution">
    <text evidence="2">The sequence shown here is derived from an EMBL/GenBank/DDBJ whole genome shotgun (WGS) entry which is preliminary data.</text>
</comment>
<dbReference type="EMBL" id="JALJOV010001972">
    <property type="protein sequence ID" value="KAK9837209.1"/>
    <property type="molecule type" value="Genomic_DNA"/>
</dbReference>
<feature type="compositionally biased region" description="Polar residues" evidence="1">
    <location>
        <begin position="867"/>
        <end position="880"/>
    </location>
</feature>
<feature type="compositionally biased region" description="Low complexity" evidence="1">
    <location>
        <begin position="334"/>
        <end position="350"/>
    </location>
</feature>